<dbReference type="EMBL" id="FXTP01000012">
    <property type="protein sequence ID" value="SMO83542.1"/>
    <property type="molecule type" value="Genomic_DNA"/>
</dbReference>
<proteinExistence type="predicted"/>
<dbReference type="AlphaFoldDB" id="A0A521EI61"/>
<dbReference type="RefSeq" id="WP_142455212.1">
    <property type="nucleotide sequence ID" value="NZ_FXTP01000012.1"/>
</dbReference>
<dbReference type="PROSITE" id="PS51257">
    <property type="entry name" value="PROKAR_LIPOPROTEIN"/>
    <property type="match status" value="1"/>
</dbReference>
<organism evidence="2 3">
    <name type="scientific">Gracilimonas mengyeensis</name>
    <dbReference type="NCBI Taxonomy" id="1302730"/>
    <lineage>
        <taxon>Bacteria</taxon>
        <taxon>Pseudomonadati</taxon>
        <taxon>Balneolota</taxon>
        <taxon>Balneolia</taxon>
        <taxon>Balneolales</taxon>
        <taxon>Balneolaceae</taxon>
        <taxon>Gracilimonas</taxon>
    </lineage>
</organism>
<protein>
    <recommendedName>
        <fullName evidence="4">Lipoprotein</fullName>
    </recommendedName>
</protein>
<dbReference type="Proteomes" id="UP000317557">
    <property type="component" value="Unassembled WGS sequence"/>
</dbReference>
<evidence type="ECO:0008006" key="4">
    <source>
        <dbReference type="Google" id="ProtNLM"/>
    </source>
</evidence>
<evidence type="ECO:0000313" key="3">
    <source>
        <dbReference type="Proteomes" id="UP000317557"/>
    </source>
</evidence>
<evidence type="ECO:0000313" key="2">
    <source>
        <dbReference type="EMBL" id="SMO83542.1"/>
    </source>
</evidence>
<accession>A0A521EI61</accession>
<keyword evidence="3" id="KW-1185">Reference proteome</keyword>
<feature type="chain" id="PRO_5021907263" description="Lipoprotein" evidence="1">
    <location>
        <begin position="19"/>
        <end position="151"/>
    </location>
</feature>
<evidence type="ECO:0000256" key="1">
    <source>
        <dbReference type="SAM" id="SignalP"/>
    </source>
</evidence>
<gene>
    <name evidence="2" type="ORF">SAMN06265219_11260</name>
</gene>
<sequence>MKKLILLALLTFFLISCATSLPSTEPSKEMVKNADTIILKVNQTANEAYRGFAQHLTDQGISIDNSDSELLLLKTSTITDAMIDYRINASIRSNNDSTMIYVSGVMVSDGVVDGLKVDNAGGVAIAGKDVWNNMNELATSYPNESVYYKRN</sequence>
<feature type="signal peptide" evidence="1">
    <location>
        <begin position="1"/>
        <end position="18"/>
    </location>
</feature>
<reference evidence="2 3" key="1">
    <citation type="submission" date="2017-05" db="EMBL/GenBank/DDBJ databases">
        <authorList>
            <person name="Varghese N."/>
            <person name="Submissions S."/>
        </authorList>
    </citation>
    <scope>NUCLEOTIDE SEQUENCE [LARGE SCALE GENOMIC DNA]</scope>
    <source>
        <strain evidence="2 3">DSM 21985</strain>
    </source>
</reference>
<keyword evidence="1" id="KW-0732">Signal</keyword>
<name>A0A521EI61_9BACT</name>